<dbReference type="GO" id="GO:0004222">
    <property type="term" value="F:metalloendopeptidase activity"/>
    <property type="evidence" value="ECO:0007669"/>
    <property type="project" value="TreeGrafter"/>
</dbReference>
<evidence type="ECO:0000259" key="2">
    <source>
        <dbReference type="Pfam" id="PF01551"/>
    </source>
</evidence>
<dbReference type="PANTHER" id="PTHR21666:SF270">
    <property type="entry name" value="MUREIN HYDROLASE ACTIVATOR ENVC"/>
    <property type="match status" value="1"/>
</dbReference>
<sequence>MRVPVRRMVAAVVAASLWAWPVAAPHPVVRPYLAPATPYSSGHRGIDIRAPEGAVVRAPADGVVHFAGWVVDRPVLSIDHGGGVLSSYEPVSTELREGDAVRRGQVIGTLVAGHCATACLHLGARIDGAYVSPLLFLGGQPRAVLLPLP</sequence>
<dbReference type="Gene3D" id="2.70.70.10">
    <property type="entry name" value="Glucose Permease (Domain IIA)"/>
    <property type="match status" value="1"/>
</dbReference>
<proteinExistence type="predicted"/>
<dbReference type="EMBL" id="CP032630">
    <property type="protein sequence ID" value="AYF98616.1"/>
    <property type="molecule type" value="Genomic_DNA"/>
</dbReference>
<accession>A0A387BBU1</accession>
<dbReference type="Proteomes" id="UP000278886">
    <property type="component" value="Chromosome"/>
</dbReference>
<dbReference type="SUPFAM" id="SSF51261">
    <property type="entry name" value="Duplicated hybrid motif"/>
    <property type="match status" value="1"/>
</dbReference>
<dbReference type="InterPro" id="IPR016047">
    <property type="entry name" value="M23ase_b-sheet_dom"/>
</dbReference>
<feature type="domain" description="M23ase beta-sheet core" evidence="2">
    <location>
        <begin position="42"/>
        <end position="133"/>
    </location>
</feature>
<dbReference type="RefSeq" id="WP_120762963.1">
    <property type="nucleotide sequence ID" value="NZ_CP032630.1"/>
</dbReference>
<dbReference type="Pfam" id="PF01551">
    <property type="entry name" value="Peptidase_M23"/>
    <property type="match status" value="1"/>
</dbReference>
<feature type="chain" id="PRO_5017363501" evidence="1">
    <location>
        <begin position="25"/>
        <end position="149"/>
    </location>
</feature>
<dbReference type="KEGG" id="lyd:D7I47_10315"/>
<dbReference type="OrthoDB" id="5245088at2"/>
<evidence type="ECO:0000313" key="4">
    <source>
        <dbReference type="Proteomes" id="UP000278886"/>
    </source>
</evidence>
<keyword evidence="4" id="KW-1185">Reference proteome</keyword>
<gene>
    <name evidence="3" type="ORF">D7I47_10315</name>
</gene>
<name>A0A387BBU1_9MICO</name>
<reference evidence="4" key="1">
    <citation type="submission" date="2018-09" db="EMBL/GenBank/DDBJ databases">
        <title>Genome sequencing of strain 2DFWR-13.</title>
        <authorList>
            <person name="Heo J."/>
            <person name="Kim S.-J."/>
            <person name="Kwon S.-W."/>
        </authorList>
    </citation>
    <scope>NUCLEOTIDE SEQUENCE [LARGE SCALE GENOMIC DNA]</scope>
    <source>
        <strain evidence="4">2DFWR-13</strain>
    </source>
</reference>
<dbReference type="PANTHER" id="PTHR21666">
    <property type="entry name" value="PEPTIDASE-RELATED"/>
    <property type="match status" value="1"/>
</dbReference>
<organism evidence="3 4">
    <name type="scientific">Protaetiibacter intestinalis</name>
    <dbReference type="NCBI Taxonomy" id="2419774"/>
    <lineage>
        <taxon>Bacteria</taxon>
        <taxon>Bacillati</taxon>
        <taxon>Actinomycetota</taxon>
        <taxon>Actinomycetes</taxon>
        <taxon>Micrococcales</taxon>
        <taxon>Microbacteriaceae</taxon>
        <taxon>Protaetiibacter</taxon>
    </lineage>
</organism>
<dbReference type="CDD" id="cd12797">
    <property type="entry name" value="M23_peptidase"/>
    <property type="match status" value="1"/>
</dbReference>
<evidence type="ECO:0000313" key="3">
    <source>
        <dbReference type="EMBL" id="AYF98616.1"/>
    </source>
</evidence>
<dbReference type="InterPro" id="IPR011055">
    <property type="entry name" value="Dup_hybrid_motif"/>
</dbReference>
<evidence type="ECO:0000256" key="1">
    <source>
        <dbReference type="SAM" id="SignalP"/>
    </source>
</evidence>
<feature type="signal peptide" evidence="1">
    <location>
        <begin position="1"/>
        <end position="24"/>
    </location>
</feature>
<dbReference type="InterPro" id="IPR050570">
    <property type="entry name" value="Cell_wall_metabolism_enzyme"/>
</dbReference>
<dbReference type="AlphaFoldDB" id="A0A387BBU1"/>
<protein>
    <submittedName>
        <fullName evidence="3">M23 family metallopeptidase</fullName>
    </submittedName>
</protein>
<keyword evidence="1" id="KW-0732">Signal</keyword>